<dbReference type="Proteomes" id="UP000654257">
    <property type="component" value="Unassembled WGS sequence"/>
</dbReference>
<comment type="caution">
    <text evidence="1">The sequence shown here is derived from an EMBL/GenBank/DDBJ whole genome shotgun (WGS) entry which is preliminary data.</text>
</comment>
<evidence type="ECO:0000313" key="1">
    <source>
        <dbReference type="EMBL" id="GGF99413.1"/>
    </source>
</evidence>
<sequence length="82" mass="9241">MVLGTQVVVRDPDRLRKDFAVGNYLGDEATDCMVINNYHCACRSNRCLADSSVKWTFFLAQPFLINQFELELADSVLVLIGL</sequence>
<proteinExistence type="predicted"/>
<organism evidence="1 2">
    <name type="scientific">Rhodococcoides trifolii</name>
    <dbReference type="NCBI Taxonomy" id="908250"/>
    <lineage>
        <taxon>Bacteria</taxon>
        <taxon>Bacillati</taxon>
        <taxon>Actinomycetota</taxon>
        <taxon>Actinomycetes</taxon>
        <taxon>Mycobacteriales</taxon>
        <taxon>Nocardiaceae</taxon>
        <taxon>Rhodococcoides</taxon>
    </lineage>
</organism>
<gene>
    <name evidence="1" type="ORF">GCM10007304_11600</name>
</gene>
<dbReference type="EMBL" id="BMCU01000001">
    <property type="protein sequence ID" value="GGF99413.1"/>
    <property type="molecule type" value="Genomic_DNA"/>
</dbReference>
<reference evidence="1" key="1">
    <citation type="journal article" date="2014" name="Int. J. Syst. Evol. Microbiol.">
        <title>Complete genome sequence of Corynebacterium casei LMG S-19264T (=DSM 44701T), isolated from a smear-ripened cheese.</title>
        <authorList>
            <consortium name="US DOE Joint Genome Institute (JGI-PGF)"/>
            <person name="Walter F."/>
            <person name="Albersmeier A."/>
            <person name="Kalinowski J."/>
            <person name="Ruckert C."/>
        </authorList>
    </citation>
    <scope>NUCLEOTIDE SEQUENCE</scope>
    <source>
        <strain evidence="1">CCM 7905</strain>
    </source>
</reference>
<accession>A0A917FRD7</accession>
<name>A0A917FRD7_9NOCA</name>
<keyword evidence="2" id="KW-1185">Reference proteome</keyword>
<evidence type="ECO:0000313" key="2">
    <source>
        <dbReference type="Proteomes" id="UP000654257"/>
    </source>
</evidence>
<protein>
    <submittedName>
        <fullName evidence="1">Uncharacterized protein</fullName>
    </submittedName>
</protein>
<reference evidence="1" key="2">
    <citation type="submission" date="2020-09" db="EMBL/GenBank/DDBJ databases">
        <authorList>
            <person name="Sun Q."/>
            <person name="Sedlacek I."/>
        </authorList>
    </citation>
    <scope>NUCLEOTIDE SEQUENCE</scope>
    <source>
        <strain evidence="1">CCM 7905</strain>
    </source>
</reference>
<dbReference type="AlphaFoldDB" id="A0A917FRD7"/>